<accession>A0A0K0CXU9</accession>
<dbReference type="STRING" id="6313.A0A0K0CXU9"/>
<organism evidence="1 2">
    <name type="scientific">Angiostrongylus cantonensis</name>
    <name type="common">Rat lungworm</name>
    <dbReference type="NCBI Taxonomy" id="6313"/>
    <lineage>
        <taxon>Eukaryota</taxon>
        <taxon>Metazoa</taxon>
        <taxon>Ecdysozoa</taxon>
        <taxon>Nematoda</taxon>
        <taxon>Chromadorea</taxon>
        <taxon>Rhabditida</taxon>
        <taxon>Rhabditina</taxon>
        <taxon>Rhabditomorpha</taxon>
        <taxon>Strongyloidea</taxon>
        <taxon>Metastrongylidae</taxon>
        <taxon>Angiostrongylus</taxon>
    </lineage>
</organism>
<dbReference type="InterPro" id="IPR036770">
    <property type="entry name" value="Ankyrin_rpt-contain_sf"/>
</dbReference>
<dbReference type="PANTHER" id="PTHR12349">
    <property type="entry name" value="ANKYRIN REPEAT AND LEM DOMAIN-CONTAINING PROTEIN 2"/>
    <property type="match status" value="1"/>
</dbReference>
<dbReference type="AlphaFoldDB" id="A0A0K0CXU9"/>
<sequence>LMETQEAPVSPVYAVYFPADIAKSPRNVFLTLQEAVKFANSPEGKSNGARFNRFGTPKEAMDFFASGEIRTPEETTTPVAPSEPIIPFPSVSRYQMNDLKKAIEKGTVEAVSDLIDSNPRFLINTSVMVCILLMEGFRFNALHIAARHGKASVVEKILQLIGDKRFLAAVYGTNEDDAQLRMENIVTSYLNTPDKVQFFLTLFYPTTFHIFCADPTSHESLPTFPCGVGFEDFHFISNVIECYEYLMVALSRKLTERDAKQRARWCSV</sequence>
<name>A0A0K0CXU9_ANGCA</name>
<dbReference type="PANTHER" id="PTHR12349:SF4">
    <property type="entry name" value="ANKYRIN REPEAT AND LEM DOMAIN-CONTAINING PROTEIN 2"/>
    <property type="match status" value="1"/>
</dbReference>
<protein>
    <submittedName>
        <fullName evidence="2">ANK_REP_REGION domain-containing protein</fullName>
    </submittedName>
</protein>
<proteinExistence type="predicted"/>
<dbReference type="WBParaSite" id="ACAC_0000243101-mRNA-1">
    <property type="protein sequence ID" value="ACAC_0000243101-mRNA-1"/>
    <property type="gene ID" value="ACAC_0000243101"/>
</dbReference>
<reference evidence="2" key="2">
    <citation type="submission" date="2016-04" db="UniProtKB">
        <authorList>
            <consortium name="WormBaseParasite"/>
        </authorList>
    </citation>
    <scope>IDENTIFICATION</scope>
</reference>
<reference evidence="1" key="1">
    <citation type="submission" date="2012-09" db="EMBL/GenBank/DDBJ databases">
        <authorList>
            <person name="Martin A.A."/>
        </authorList>
    </citation>
    <scope>NUCLEOTIDE SEQUENCE</scope>
</reference>
<evidence type="ECO:0000313" key="2">
    <source>
        <dbReference type="WBParaSite" id="ACAC_0000243101-mRNA-1"/>
    </source>
</evidence>
<dbReference type="GO" id="GO:0051721">
    <property type="term" value="F:protein phosphatase 2A binding"/>
    <property type="evidence" value="ECO:0007669"/>
    <property type="project" value="TreeGrafter"/>
</dbReference>
<dbReference type="Proteomes" id="UP000035642">
    <property type="component" value="Unassembled WGS sequence"/>
</dbReference>
<dbReference type="GO" id="GO:0005783">
    <property type="term" value="C:endoplasmic reticulum"/>
    <property type="evidence" value="ECO:0007669"/>
    <property type="project" value="TreeGrafter"/>
</dbReference>
<keyword evidence="1" id="KW-1185">Reference proteome</keyword>
<evidence type="ECO:0000313" key="1">
    <source>
        <dbReference type="Proteomes" id="UP000035642"/>
    </source>
</evidence>
<dbReference type="Gene3D" id="1.25.40.20">
    <property type="entry name" value="Ankyrin repeat-containing domain"/>
    <property type="match status" value="1"/>
</dbReference>